<feature type="transmembrane region" description="Helical" evidence="1">
    <location>
        <begin position="39"/>
        <end position="59"/>
    </location>
</feature>
<feature type="transmembrane region" description="Helical" evidence="1">
    <location>
        <begin position="178"/>
        <end position="200"/>
    </location>
</feature>
<feature type="transmembrane region" description="Helical" evidence="1">
    <location>
        <begin position="221"/>
        <end position="239"/>
    </location>
</feature>
<organism evidence="3 4">
    <name type="scientific">candidate division WWE3 bacterium RIFCSPLOWO2_01_FULL_53_14</name>
    <dbReference type="NCBI Taxonomy" id="1802628"/>
    <lineage>
        <taxon>Bacteria</taxon>
        <taxon>Katanobacteria</taxon>
    </lineage>
</organism>
<evidence type="ECO:0000313" key="3">
    <source>
        <dbReference type="EMBL" id="OGC62704.1"/>
    </source>
</evidence>
<feature type="transmembrane region" description="Helical" evidence="1">
    <location>
        <begin position="6"/>
        <end position="27"/>
    </location>
</feature>
<dbReference type="InterPro" id="IPR000620">
    <property type="entry name" value="EamA_dom"/>
</dbReference>
<evidence type="ECO:0000259" key="2">
    <source>
        <dbReference type="Pfam" id="PF00892"/>
    </source>
</evidence>
<dbReference type="InterPro" id="IPR037185">
    <property type="entry name" value="EmrE-like"/>
</dbReference>
<proteinExistence type="predicted"/>
<dbReference type="SUPFAM" id="SSF103481">
    <property type="entry name" value="Multidrug resistance efflux transporter EmrE"/>
    <property type="match status" value="1"/>
</dbReference>
<name>A0A1F4VZW1_UNCKA</name>
<evidence type="ECO:0000256" key="1">
    <source>
        <dbReference type="SAM" id="Phobius"/>
    </source>
</evidence>
<dbReference type="Pfam" id="PF00892">
    <property type="entry name" value="EamA"/>
    <property type="match status" value="1"/>
</dbReference>
<dbReference type="EMBL" id="MEVL01000005">
    <property type="protein sequence ID" value="OGC62704.1"/>
    <property type="molecule type" value="Genomic_DNA"/>
</dbReference>
<keyword evidence="1" id="KW-1133">Transmembrane helix</keyword>
<dbReference type="AlphaFoldDB" id="A0A1F4VZW1"/>
<feature type="transmembrane region" description="Helical" evidence="1">
    <location>
        <begin position="282"/>
        <end position="300"/>
    </location>
</feature>
<feature type="transmembrane region" description="Helical" evidence="1">
    <location>
        <begin position="65"/>
        <end position="83"/>
    </location>
</feature>
<keyword evidence="1" id="KW-0472">Membrane</keyword>
<feature type="transmembrane region" description="Helical" evidence="1">
    <location>
        <begin position="95"/>
        <end position="115"/>
    </location>
</feature>
<feature type="domain" description="EamA" evidence="2">
    <location>
        <begin position="10"/>
        <end position="136"/>
    </location>
</feature>
<keyword evidence="1" id="KW-0812">Transmembrane</keyword>
<protein>
    <recommendedName>
        <fullName evidence="2">EamA domain-containing protein</fullName>
    </recommendedName>
</protein>
<comment type="caution">
    <text evidence="3">The sequence shown here is derived from an EMBL/GenBank/DDBJ whole genome shotgun (WGS) entry which is preliminary data.</text>
</comment>
<dbReference type="STRING" id="1802628.A2890_00400"/>
<dbReference type="Proteomes" id="UP000176967">
    <property type="component" value="Unassembled WGS sequence"/>
</dbReference>
<feature type="transmembrane region" description="Helical" evidence="1">
    <location>
        <begin position="121"/>
        <end position="139"/>
    </location>
</feature>
<evidence type="ECO:0000313" key="4">
    <source>
        <dbReference type="Proteomes" id="UP000176967"/>
    </source>
</evidence>
<dbReference type="GO" id="GO:0016020">
    <property type="term" value="C:membrane"/>
    <property type="evidence" value="ECO:0007669"/>
    <property type="project" value="InterPro"/>
</dbReference>
<gene>
    <name evidence="3" type="ORF">A2890_00400</name>
</gene>
<feature type="transmembrane region" description="Helical" evidence="1">
    <location>
        <begin position="151"/>
        <end position="172"/>
    </location>
</feature>
<accession>A0A1F4VZW1</accession>
<feature type="transmembrane region" description="Helical" evidence="1">
    <location>
        <begin position="245"/>
        <end position="270"/>
    </location>
</feature>
<reference evidence="3 4" key="1">
    <citation type="journal article" date="2016" name="Nat. Commun.">
        <title>Thousands of microbial genomes shed light on interconnected biogeochemical processes in an aquifer system.</title>
        <authorList>
            <person name="Anantharaman K."/>
            <person name="Brown C.T."/>
            <person name="Hug L.A."/>
            <person name="Sharon I."/>
            <person name="Castelle C.J."/>
            <person name="Probst A.J."/>
            <person name="Thomas B.C."/>
            <person name="Singh A."/>
            <person name="Wilkins M.J."/>
            <person name="Karaoz U."/>
            <person name="Brodie E.L."/>
            <person name="Williams K.H."/>
            <person name="Hubbard S.S."/>
            <person name="Banfield J.F."/>
        </authorList>
    </citation>
    <scope>NUCLEOTIDE SEQUENCE [LARGE SCALE GENOMIC DNA]</scope>
</reference>
<sequence length="301" mass="32932">MTLPAFLLPALVAYLFLAVAGVIDKVLLQTTIVSPRAYAFYVGILSILVIFLLPFGVVSMPDRRILVAALVSGFANVYALWAFYSALKGHEASRVITTVGALIPVFTLLLSVIFLDEFLGPFQLLGFFVLLLGGIAVSSGENVRKKYTFELFNHAAQSAALFAISFTLMRFVFLTEPFLNGIFWIRVGGILGALSIIAVPENFRRIYWATKKIPKTAPVPFLFNQGLGGVGGLLQNYAISLGSAALVGAIQGVQYAFLFLLSLTLMRYFPQLKESENIRQKLEKALAVVVVGFGIYFLTIK</sequence>